<proteinExistence type="predicted"/>
<feature type="transmembrane region" description="Helical" evidence="2">
    <location>
        <begin position="275"/>
        <end position="293"/>
    </location>
</feature>
<feature type="transmembrane region" description="Helical" evidence="2">
    <location>
        <begin position="305"/>
        <end position="327"/>
    </location>
</feature>
<dbReference type="SUPFAM" id="SSF48317">
    <property type="entry name" value="Acid phosphatase/Vanadium-dependent haloperoxidase"/>
    <property type="match status" value="1"/>
</dbReference>
<dbReference type="AlphaFoldDB" id="A0A835JZ06"/>
<name>A0A835JZ06_9ROSI</name>
<dbReference type="GO" id="GO:0005789">
    <property type="term" value="C:endoplasmic reticulum membrane"/>
    <property type="evidence" value="ECO:0007669"/>
    <property type="project" value="TreeGrafter"/>
</dbReference>
<dbReference type="EMBL" id="JADGMS010000007">
    <property type="protein sequence ID" value="KAF9678282.1"/>
    <property type="molecule type" value="Genomic_DNA"/>
</dbReference>
<feature type="transmembrane region" description="Helical" evidence="2">
    <location>
        <begin position="167"/>
        <end position="190"/>
    </location>
</feature>
<keyword evidence="2" id="KW-0472">Membrane</keyword>
<evidence type="ECO:0000256" key="2">
    <source>
        <dbReference type="SAM" id="Phobius"/>
    </source>
</evidence>
<keyword evidence="1" id="KW-0378">Hydrolase</keyword>
<protein>
    <recommendedName>
        <fullName evidence="5">Phosphatidic acid phosphatase type 2/haloperoxidase domain-containing protein</fullName>
    </recommendedName>
</protein>
<keyword evidence="2" id="KW-1133">Transmembrane helix</keyword>
<feature type="transmembrane region" description="Helical" evidence="2">
    <location>
        <begin position="244"/>
        <end position="263"/>
    </location>
</feature>
<keyword evidence="2" id="KW-0812">Transmembrane</keyword>
<sequence>MMSVPAILHKPTFKSLLFCPLKLSQAKPTSFHRFPASKTDFFGSKNRALSKNMTELVRMTAFRSSNGSDSEESTGLFQQEAVIDGPNELQSGLLADGLEATLNRLSKWLVAVLFGTVILWRHDAEAMWAVMGSIVNSILSVILKRIFNQERPDSTLRSDPGMPSSHGQSIFFAVVFAIVSGMVPSLLDMFALYNSTDYFRSAIAKSNRRSFMITPSMMMASSVISSISSNAMDDLVVEWLGANEFALILSAFILVFGTYLTWLRVSQGLHTISQVAVGAAVGSIFSIFWFWSWDAFVQKAFISSLSVRIIVFMGAAASCLGFLVYAIRNWFRDE</sequence>
<reference evidence="3 4" key="1">
    <citation type="submission" date="2020-10" db="EMBL/GenBank/DDBJ databases">
        <title>Plant Genome Project.</title>
        <authorList>
            <person name="Zhang R.-G."/>
        </authorList>
    </citation>
    <scope>NUCLEOTIDE SEQUENCE [LARGE SCALE GENOMIC DNA]</scope>
    <source>
        <strain evidence="3">FAFU-HL-1</strain>
        <tissue evidence="3">Leaf</tissue>
    </source>
</reference>
<gene>
    <name evidence="3" type="ORF">SADUNF_Sadunf07G0018700</name>
</gene>
<feature type="transmembrane region" description="Helical" evidence="2">
    <location>
        <begin position="128"/>
        <end position="147"/>
    </location>
</feature>
<dbReference type="Proteomes" id="UP000657918">
    <property type="component" value="Unassembled WGS sequence"/>
</dbReference>
<evidence type="ECO:0000313" key="3">
    <source>
        <dbReference type="EMBL" id="KAF9678282.1"/>
    </source>
</evidence>
<organism evidence="3 4">
    <name type="scientific">Salix dunnii</name>
    <dbReference type="NCBI Taxonomy" id="1413687"/>
    <lineage>
        <taxon>Eukaryota</taxon>
        <taxon>Viridiplantae</taxon>
        <taxon>Streptophyta</taxon>
        <taxon>Embryophyta</taxon>
        <taxon>Tracheophyta</taxon>
        <taxon>Spermatophyta</taxon>
        <taxon>Magnoliopsida</taxon>
        <taxon>eudicotyledons</taxon>
        <taxon>Gunneridae</taxon>
        <taxon>Pentapetalae</taxon>
        <taxon>rosids</taxon>
        <taxon>fabids</taxon>
        <taxon>Malpighiales</taxon>
        <taxon>Salicaceae</taxon>
        <taxon>Saliceae</taxon>
        <taxon>Salix</taxon>
    </lineage>
</organism>
<comment type="caution">
    <text evidence="3">The sequence shown here is derived from an EMBL/GenBank/DDBJ whole genome shotgun (WGS) entry which is preliminary data.</text>
</comment>
<dbReference type="GO" id="GO:0008610">
    <property type="term" value="P:lipid biosynthetic process"/>
    <property type="evidence" value="ECO:0007669"/>
    <property type="project" value="TreeGrafter"/>
</dbReference>
<dbReference type="PANTHER" id="PTHR11247:SF40">
    <property type="entry name" value="LIPID PHOSPHATE PHOSPHATASE EPSILON 1, CHLOROPLASTIC"/>
    <property type="match status" value="1"/>
</dbReference>
<evidence type="ECO:0000256" key="1">
    <source>
        <dbReference type="ARBA" id="ARBA00022801"/>
    </source>
</evidence>
<dbReference type="GO" id="GO:0006487">
    <property type="term" value="P:protein N-linked glycosylation"/>
    <property type="evidence" value="ECO:0007669"/>
    <property type="project" value="TreeGrafter"/>
</dbReference>
<dbReference type="InterPro" id="IPR036938">
    <property type="entry name" value="PAP2/HPO_sf"/>
</dbReference>
<keyword evidence="4" id="KW-1185">Reference proteome</keyword>
<dbReference type="OrthoDB" id="302705at2759"/>
<dbReference type="GO" id="GO:0047874">
    <property type="term" value="F:dolichyldiphosphatase activity"/>
    <property type="evidence" value="ECO:0007669"/>
    <property type="project" value="TreeGrafter"/>
</dbReference>
<dbReference type="PANTHER" id="PTHR11247">
    <property type="entry name" value="PALMITOYL-PROTEIN THIOESTERASE/DOLICHYLDIPHOSPHATASE 1"/>
    <property type="match status" value="1"/>
</dbReference>
<evidence type="ECO:0008006" key="5">
    <source>
        <dbReference type="Google" id="ProtNLM"/>
    </source>
</evidence>
<evidence type="ECO:0000313" key="4">
    <source>
        <dbReference type="Proteomes" id="UP000657918"/>
    </source>
</evidence>
<accession>A0A835JZ06</accession>